<dbReference type="EMBL" id="JAQPYX010000133">
    <property type="protein sequence ID" value="MDC7150636.1"/>
    <property type="molecule type" value="Genomic_DNA"/>
</dbReference>
<dbReference type="EMBL" id="NFIJ01000002">
    <property type="protein sequence ID" value="OUO06873.1"/>
    <property type="molecule type" value="Genomic_DNA"/>
</dbReference>
<comment type="caution">
    <text evidence="2">The sequence shown here is derived from an EMBL/GenBank/DDBJ whole genome shotgun (WGS) entry which is preliminary data.</text>
</comment>
<sequence>MLKRDFILVQIEELTKVVLQIIMNRNTNAARHTPELIQTVYSSLKLDRPTLMTVQPEELIRQLDSDDNGGIPRLEIAVKTLIEESYLYPDEEQAMLQKAKTLLEYIQTHDNTFSLERVNMLDELERRIL</sequence>
<evidence type="ECO:0000313" key="1">
    <source>
        <dbReference type="EMBL" id="MDC7150636.1"/>
    </source>
</evidence>
<reference evidence="3" key="1">
    <citation type="submission" date="2017-04" db="EMBL/GenBank/DDBJ databases">
        <title>Function of individual gut microbiota members based on whole genome sequencing of pure cultures obtained from chicken caecum.</title>
        <authorList>
            <person name="Medvecky M."/>
            <person name="Cejkova D."/>
            <person name="Polansky O."/>
            <person name="Karasova D."/>
            <person name="Kubasova T."/>
            <person name="Cizek A."/>
            <person name="Rychlik I."/>
        </authorList>
    </citation>
    <scope>NUCLEOTIDE SEQUENCE [LARGE SCALE GENOMIC DNA]</scope>
    <source>
        <strain evidence="3">An42</strain>
    </source>
</reference>
<gene>
    <name evidence="2" type="ORF">B5F96_04090</name>
    <name evidence="1" type="ORF">PQG89_14635</name>
</gene>
<protein>
    <submittedName>
        <fullName evidence="2">Uncharacterized protein</fullName>
    </submittedName>
</protein>
<dbReference type="Proteomes" id="UP001213646">
    <property type="component" value="Unassembled WGS sequence"/>
</dbReference>
<dbReference type="RefSeq" id="WP_008150172.1">
    <property type="nucleotide sequence ID" value="NZ_CAKWDQ010000026.1"/>
</dbReference>
<proteinExistence type="predicted"/>
<evidence type="ECO:0000313" key="2">
    <source>
        <dbReference type="EMBL" id="OUO06873.1"/>
    </source>
</evidence>
<dbReference type="GeneID" id="93408303"/>
<reference evidence="1" key="3">
    <citation type="submission" date="2023-01" db="EMBL/GenBank/DDBJ databases">
        <title>Exploring GABA producing Bacteroides strains toward improving mental health.</title>
        <authorList>
            <person name="Yousuf B."/>
            <person name="Bouhlel N.E."/>
            <person name="Mottawea W."/>
            <person name="Hammami R."/>
        </authorList>
    </citation>
    <scope>NUCLEOTIDE SEQUENCE</scope>
    <source>
        <strain evidence="1">UO.H1047</strain>
    </source>
</reference>
<evidence type="ECO:0000313" key="3">
    <source>
        <dbReference type="Proteomes" id="UP000195975"/>
    </source>
</evidence>
<organism evidence="2 3">
    <name type="scientific">Parabacteroides johnsonii</name>
    <dbReference type="NCBI Taxonomy" id="387661"/>
    <lineage>
        <taxon>Bacteria</taxon>
        <taxon>Pseudomonadati</taxon>
        <taxon>Bacteroidota</taxon>
        <taxon>Bacteroidia</taxon>
        <taxon>Bacteroidales</taxon>
        <taxon>Tannerellaceae</taxon>
        <taxon>Parabacteroides</taxon>
    </lineage>
</organism>
<dbReference type="Proteomes" id="UP000195975">
    <property type="component" value="Unassembled WGS sequence"/>
</dbReference>
<reference evidence="2" key="2">
    <citation type="journal article" date="2018" name="BMC Genomics">
        <title>Whole genome sequencing and function prediction of 133 gut anaerobes isolated from chicken caecum in pure cultures.</title>
        <authorList>
            <person name="Medvecky M."/>
            <person name="Cejkova D."/>
            <person name="Polansky O."/>
            <person name="Karasova D."/>
            <person name="Kubasova T."/>
            <person name="Cizek A."/>
            <person name="Rychlik I."/>
        </authorList>
    </citation>
    <scope>NUCLEOTIDE SEQUENCE</scope>
    <source>
        <strain evidence="2">An42</strain>
    </source>
</reference>
<name>A0A9Q5SU76_9BACT</name>
<accession>A0A9Q5SU76</accession>
<dbReference type="AlphaFoldDB" id="A0A9Q5SU76"/>